<feature type="domain" description="DUF8043" evidence="1">
    <location>
        <begin position="7"/>
        <end position="72"/>
    </location>
</feature>
<evidence type="ECO:0000313" key="2">
    <source>
        <dbReference type="EMBL" id="VBB42444.1"/>
    </source>
</evidence>
<name>A0A653A369_UNCDX</name>
<dbReference type="AlphaFoldDB" id="A0A653A369"/>
<dbReference type="EMBL" id="UPXX01000013">
    <property type="protein sequence ID" value="VBB42444.1"/>
    <property type="molecule type" value="Genomic_DNA"/>
</dbReference>
<proteinExistence type="predicted"/>
<protein>
    <recommendedName>
        <fullName evidence="1">DUF8043 domain-containing protein</fullName>
    </recommendedName>
</protein>
<organism evidence="2">
    <name type="scientific">Uncultured Desulfatiglans sp</name>
    <dbReference type="NCBI Taxonomy" id="1748965"/>
    <lineage>
        <taxon>Bacteria</taxon>
        <taxon>Pseudomonadati</taxon>
        <taxon>Thermodesulfobacteriota</taxon>
        <taxon>Desulfobacteria</taxon>
        <taxon>Desulfatiglandales</taxon>
        <taxon>Desulfatiglandaceae</taxon>
        <taxon>Desulfatiglans</taxon>
        <taxon>environmental samples</taxon>
    </lineage>
</organism>
<gene>
    <name evidence="2" type="ORF">TRIP_B200584</name>
</gene>
<accession>A0A653A369</accession>
<reference evidence="2" key="1">
    <citation type="submission" date="2018-07" db="EMBL/GenBank/DDBJ databases">
        <authorList>
            <consortium name="Genoscope - CEA"/>
            <person name="William W."/>
        </authorList>
    </citation>
    <scope>NUCLEOTIDE SEQUENCE</scope>
    <source>
        <strain evidence="2">IK1</strain>
    </source>
</reference>
<sequence length="200" mass="22567">MTARLEINGMERSYPERTANLEELLLYVIQNDQAPSPLMVEIKVNGKHYDEDFRHQARLLSLNDLDLVEVITHDRESLVEDFLSQLPGHIEGIRSGIEQASECLRRPGSRLKGYDLVARSFEVLHSLAQHLYQVKAALAGQEEFPGGLWPWEDLVVTLDKVLAVQEAGCAEAIADVLEEEMLPQLARWHRHAATGFCARA</sequence>
<evidence type="ECO:0000259" key="1">
    <source>
        <dbReference type="Pfam" id="PF26159"/>
    </source>
</evidence>
<dbReference type="InterPro" id="IPR058356">
    <property type="entry name" value="DUF8043"/>
</dbReference>
<dbReference type="Pfam" id="PF26159">
    <property type="entry name" value="DUF8043"/>
    <property type="match status" value="1"/>
</dbReference>